<accession>A0A101FUN6</accession>
<evidence type="ECO:0000313" key="2">
    <source>
        <dbReference type="EMBL" id="KUK44840.1"/>
    </source>
</evidence>
<feature type="domain" description="DUF4332" evidence="1">
    <location>
        <begin position="12"/>
        <end position="131"/>
    </location>
</feature>
<evidence type="ECO:0000313" key="5">
    <source>
        <dbReference type="Proteomes" id="UP000057043"/>
    </source>
</evidence>
<gene>
    <name evidence="2" type="ORF">XD72_0800</name>
    <name evidence="3" type="ORF">XE07_1214</name>
</gene>
<sequence>MVLLTNILNIQGIEPTYAESLATAGINSIEKLLESGSSKNGRTGISQSTGISEKLILEWVNRADLTRVKGIGEKYSDLLEVAGVDTVVELSKRVPENLHAKMVEVNEANKRVTRNPTLSEVKSWIEQAKELPRMIQY</sequence>
<reference evidence="4 5" key="2">
    <citation type="journal article" date="2015" name="MBio">
        <title>Genome-Resolved Metagenomic Analysis Reveals Roles for Candidate Phyla and Other Microbial Community Members in Biogeochemical Transformations in Oil Reservoirs.</title>
        <authorList>
            <person name="Hu P."/>
            <person name="Tom L."/>
            <person name="Singh A."/>
            <person name="Thomas B.C."/>
            <person name="Baker B.J."/>
            <person name="Piceno Y.M."/>
            <person name="Andersen G.L."/>
            <person name="Banfield J.F."/>
        </authorList>
    </citation>
    <scope>NUCLEOTIDE SEQUENCE [LARGE SCALE GENOMIC DNA]</scope>
    <source>
        <strain evidence="2">57_489</strain>
    </source>
</reference>
<dbReference type="EMBL" id="LGHB01000016">
    <property type="protein sequence ID" value="KUK96277.1"/>
    <property type="molecule type" value="Genomic_DNA"/>
</dbReference>
<organism evidence="2 5">
    <name type="scientific">Methanothrix harundinacea</name>
    <dbReference type="NCBI Taxonomy" id="301375"/>
    <lineage>
        <taxon>Archaea</taxon>
        <taxon>Methanobacteriati</taxon>
        <taxon>Methanobacteriota</taxon>
        <taxon>Stenosarchaea group</taxon>
        <taxon>Methanomicrobia</taxon>
        <taxon>Methanotrichales</taxon>
        <taxon>Methanotrichaceae</taxon>
        <taxon>Methanothrix</taxon>
    </lineage>
</organism>
<comment type="caution">
    <text evidence="2">The sequence shown here is derived from an EMBL/GenBank/DDBJ whole genome shotgun (WGS) entry which is preliminary data.</text>
</comment>
<dbReference type="InterPro" id="IPR025567">
    <property type="entry name" value="DUF4332"/>
</dbReference>
<evidence type="ECO:0000259" key="1">
    <source>
        <dbReference type="Pfam" id="PF14229"/>
    </source>
</evidence>
<proteinExistence type="predicted"/>
<dbReference type="PATRIC" id="fig|301375.6.peg.133"/>
<dbReference type="Gene3D" id="1.10.150.20">
    <property type="entry name" value="5' to 3' exonuclease, C-terminal subdomain"/>
    <property type="match status" value="2"/>
</dbReference>
<dbReference type="Proteomes" id="UP000057043">
    <property type="component" value="Unassembled WGS sequence"/>
</dbReference>
<reference evidence="3" key="1">
    <citation type="journal article" date="2015" name="MBio">
        <title>Genome-resolved metagenomic analysis reveals roles for candidate phyla and other microbial community members in biogeochemical transformations in oil reservoirs.</title>
        <authorList>
            <person name="Hu P."/>
            <person name="Tom L."/>
            <person name="Singh A."/>
            <person name="Thomas B.C."/>
            <person name="Baker B.J."/>
            <person name="Piceno Y.M."/>
            <person name="Andersen G.L."/>
            <person name="Banfield J.F."/>
        </authorList>
    </citation>
    <scope>NUCLEOTIDE SEQUENCE [LARGE SCALE GENOMIC DNA]</scope>
    <source>
        <strain evidence="3">56_747</strain>
    </source>
</reference>
<evidence type="ECO:0000313" key="4">
    <source>
        <dbReference type="Proteomes" id="UP000053961"/>
    </source>
</evidence>
<protein>
    <recommendedName>
        <fullName evidence="1">DUF4332 domain-containing protein</fullName>
    </recommendedName>
</protein>
<dbReference type="AlphaFoldDB" id="A0A101FUN6"/>
<dbReference type="Proteomes" id="UP000053961">
    <property type="component" value="Unassembled WGS sequence"/>
</dbReference>
<dbReference type="Pfam" id="PF14229">
    <property type="entry name" value="DUF4332"/>
    <property type="match status" value="1"/>
</dbReference>
<evidence type="ECO:0000313" key="3">
    <source>
        <dbReference type="EMBL" id="KUK96277.1"/>
    </source>
</evidence>
<dbReference type="EMBL" id="LGFT01000014">
    <property type="protein sequence ID" value="KUK44840.1"/>
    <property type="molecule type" value="Genomic_DNA"/>
</dbReference>
<name>A0A101FUN6_9EURY</name>